<feature type="domain" description="Bacteriophage lambda Replication protein O N-terminal" evidence="2">
    <location>
        <begin position="20"/>
        <end position="114"/>
    </location>
</feature>
<sequence>MNAQVENIVVFPKSEQETARKASLKEGYYQVANQIGLALCKVSLSSRESRLVQAILFKTFGYHKSSDWICYDQLSELTGIDRSNIGKVKASLIHRRILLRDGKKIGINPVTSQWVMNIRNGSTRSAQRETQPLSGTSEEEKRVRIDSCQSQKRLKKSPSDSAQKESELTFEKVEIDSQKSQFRPPQKKNTLQNTIRKKINKKKNPIPPDKKPLLPPAVDFSVFENITPEQVSEIKRIRKSNKGGPISQRVANQLAKEFVQARQYGFSLEDCLTEWESRGWKSFKAAWVAPKERYHSKPYPDFHSGDTSWAKDLGW</sequence>
<dbReference type="AlphaFoldDB" id="A0AAV2VV17"/>
<protein>
    <recommendedName>
        <fullName evidence="2">Bacteriophage lambda Replication protein O N-terminal domain-containing protein</fullName>
    </recommendedName>
</protein>
<dbReference type="EMBL" id="CAOF01000148">
    <property type="protein sequence ID" value="CCO48462.1"/>
    <property type="molecule type" value="Genomic_DNA"/>
</dbReference>
<evidence type="ECO:0000256" key="1">
    <source>
        <dbReference type="SAM" id="MobiDB-lite"/>
    </source>
</evidence>
<feature type="compositionally biased region" description="Polar residues" evidence="1">
    <location>
        <begin position="119"/>
        <end position="136"/>
    </location>
</feature>
<dbReference type="InterPro" id="IPR006497">
    <property type="entry name" value="Phage_lambda_VrpO_N"/>
</dbReference>
<accession>A0AAV2VV17</accession>
<dbReference type="Gene3D" id="1.10.10.10">
    <property type="entry name" value="Winged helix-like DNA-binding domain superfamily/Winged helix DNA-binding domain"/>
    <property type="match status" value="1"/>
</dbReference>
<gene>
    <name evidence="3" type="ORF">VIBNISOn1_550014</name>
</gene>
<dbReference type="NCBIfam" id="TIGR01610">
    <property type="entry name" value="phage_O_Nterm"/>
    <property type="match status" value="1"/>
</dbReference>
<dbReference type="Proteomes" id="UP000018211">
    <property type="component" value="Unassembled WGS sequence"/>
</dbReference>
<evidence type="ECO:0000313" key="3">
    <source>
        <dbReference type="EMBL" id="CCO48462.1"/>
    </source>
</evidence>
<proteinExistence type="predicted"/>
<dbReference type="GO" id="GO:0006260">
    <property type="term" value="P:DNA replication"/>
    <property type="evidence" value="ECO:0007669"/>
    <property type="project" value="InterPro"/>
</dbReference>
<evidence type="ECO:0000313" key="4">
    <source>
        <dbReference type="Proteomes" id="UP000018211"/>
    </source>
</evidence>
<comment type="caution">
    <text evidence="3">The sequence shown here is derived from an EMBL/GenBank/DDBJ whole genome shotgun (WGS) entry which is preliminary data.</text>
</comment>
<feature type="region of interest" description="Disordered" evidence="1">
    <location>
        <begin position="119"/>
        <end position="168"/>
    </location>
</feature>
<name>A0AAV2VV17_9VIBR</name>
<evidence type="ECO:0000259" key="2">
    <source>
        <dbReference type="Pfam" id="PF04492"/>
    </source>
</evidence>
<dbReference type="Pfam" id="PF04492">
    <property type="entry name" value="Phage_rep_O"/>
    <property type="match status" value="1"/>
</dbReference>
<reference evidence="3 4" key="1">
    <citation type="journal article" date="2013" name="ISME J.">
        <title>Comparative genomics of pathogenic lineages of Vibrio nigripulchritudo identifies virulence-associated traits.</title>
        <authorList>
            <person name="Goudenege D."/>
            <person name="Labreuche Y."/>
            <person name="Krin E."/>
            <person name="Ansquer D."/>
            <person name="Mangenot S."/>
            <person name="Calteau A."/>
            <person name="Medigue C."/>
            <person name="Mazel D."/>
            <person name="Polz M.F."/>
            <person name="Le Roux F."/>
        </authorList>
    </citation>
    <scope>NUCLEOTIDE SEQUENCE [LARGE SCALE GENOMIC DNA]</scope>
    <source>
        <strain evidence="3 4">SOn1</strain>
    </source>
</reference>
<dbReference type="RefSeq" id="WP_022612943.1">
    <property type="nucleotide sequence ID" value="NZ_LK391965.1"/>
</dbReference>
<dbReference type="InterPro" id="IPR036388">
    <property type="entry name" value="WH-like_DNA-bd_sf"/>
</dbReference>
<organism evidence="3 4">
    <name type="scientific">Vibrio nigripulchritudo SOn1</name>
    <dbReference type="NCBI Taxonomy" id="1238450"/>
    <lineage>
        <taxon>Bacteria</taxon>
        <taxon>Pseudomonadati</taxon>
        <taxon>Pseudomonadota</taxon>
        <taxon>Gammaproteobacteria</taxon>
        <taxon>Vibrionales</taxon>
        <taxon>Vibrionaceae</taxon>
        <taxon>Vibrio</taxon>
    </lineage>
</organism>